<name>J9GC65_9ZZZZ</name>
<dbReference type="SUPFAM" id="SSF55545">
    <property type="entry name" value="beta-N-acetylhexosaminidase-like domain"/>
    <property type="match status" value="1"/>
</dbReference>
<keyword evidence="4" id="KW-0378">Hydrolase</keyword>
<evidence type="ECO:0000259" key="6">
    <source>
        <dbReference type="Pfam" id="PF00728"/>
    </source>
</evidence>
<comment type="caution">
    <text evidence="8">The sequence shown here is derived from an EMBL/GenBank/DDBJ whole genome shotgun (WGS) entry which is preliminary data.</text>
</comment>
<dbReference type="AlphaFoldDB" id="J9GC65"/>
<dbReference type="InterPro" id="IPR015882">
    <property type="entry name" value="HEX_bac_N"/>
</dbReference>
<dbReference type="InterPro" id="IPR017853">
    <property type="entry name" value="GH"/>
</dbReference>
<comment type="catalytic activity">
    <reaction evidence="1">
        <text>Hydrolysis of terminal non-reducing N-acetyl-D-hexosamine residues in N-acetyl-beta-D-hexosaminides.</text>
        <dbReference type="EC" id="3.2.1.52"/>
    </reaction>
</comment>
<evidence type="ECO:0000256" key="5">
    <source>
        <dbReference type="ARBA" id="ARBA00023295"/>
    </source>
</evidence>
<dbReference type="GO" id="GO:0030203">
    <property type="term" value="P:glycosaminoglycan metabolic process"/>
    <property type="evidence" value="ECO:0007669"/>
    <property type="project" value="TreeGrafter"/>
</dbReference>
<evidence type="ECO:0000256" key="3">
    <source>
        <dbReference type="ARBA" id="ARBA00012663"/>
    </source>
</evidence>
<dbReference type="InterPro" id="IPR015883">
    <property type="entry name" value="Glyco_hydro_20_cat"/>
</dbReference>
<dbReference type="InterPro" id="IPR029018">
    <property type="entry name" value="Hex-like_dom2"/>
</dbReference>
<keyword evidence="5" id="KW-0326">Glycosidase</keyword>
<dbReference type="CDD" id="cd06563">
    <property type="entry name" value="GH20_chitobiase-like"/>
    <property type="match status" value="1"/>
</dbReference>
<dbReference type="EMBL" id="AMCI01001639">
    <property type="protein sequence ID" value="EJX04932.1"/>
    <property type="molecule type" value="Genomic_DNA"/>
</dbReference>
<dbReference type="SUPFAM" id="SSF51445">
    <property type="entry name" value="(Trans)glycosidases"/>
    <property type="match status" value="1"/>
</dbReference>
<sequence>MIEQDGKPFVLTPHTPIYYHPELKAQAEYLQETFAAATGYDLSMKEGAGKKGICLRIDEQAVQQTEGYELTANGKAILITAHDAAGAFYGIQTLLQLFPAEIHSAVRHKNIDWSVSPVTIKDAPNRPWRGMMLDVARYFYDKDFVKKYIDMMAMYKLNKLQFHFIDDSGWRLEIKKYPRLTEVGAWAGSDTHRLGGYYTQEDIKEIVAYAKVRGVEIIPEIEFPAHMLSAVVAYPWLSCSGLQHEVPVQHFISRDLLCVGKETSIQFLRDVLEETVQLFPSRYINIGGDEAVYTQWEKCPKCQEVMKRNGLKKTAELQGYLTNVVAEMMKEKGRTVMGWEEIILRGKINTPVVGVIWHNVNDTTLAEKSGHKAVLTPATHMYYDFPESNTPGEVKAANWRPPISVEKTYSMPLNDYSEKST</sequence>
<feature type="domain" description="Glycoside hydrolase family 20 catalytic" evidence="6">
    <location>
        <begin position="127"/>
        <end position="410"/>
    </location>
</feature>
<dbReference type="InterPro" id="IPR025705">
    <property type="entry name" value="Beta_hexosaminidase_sua/sub"/>
</dbReference>
<evidence type="ECO:0000256" key="2">
    <source>
        <dbReference type="ARBA" id="ARBA00006285"/>
    </source>
</evidence>
<protein>
    <recommendedName>
        <fullName evidence="3">beta-N-acetylhexosaminidase</fullName>
        <ecNumber evidence="3">3.2.1.52</ecNumber>
    </recommendedName>
</protein>
<reference evidence="8" key="1">
    <citation type="journal article" date="2012" name="PLoS ONE">
        <title>Gene sets for utilization of primary and secondary nutrition supplies in the distal gut of endangered iberian lynx.</title>
        <authorList>
            <person name="Alcaide M."/>
            <person name="Messina E."/>
            <person name="Richter M."/>
            <person name="Bargiela R."/>
            <person name="Peplies J."/>
            <person name="Huws S.A."/>
            <person name="Newbold C.J."/>
            <person name="Golyshin P.N."/>
            <person name="Simon M.A."/>
            <person name="Lopez G."/>
            <person name="Yakimov M.M."/>
            <person name="Ferrer M."/>
        </authorList>
    </citation>
    <scope>NUCLEOTIDE SEQUENCE</scope>
</reference>
<gene>
    <name evidence="8" type="ORF">EVA_06960</name>
</gene>
<feature type="non-terminal residue" evidence="8">
    <location>
        <position position="421"/>
    </location>
</feature>
<organism evidence="8">
    <name type="scientific">gut metagenome</name>
    <dbReference type="NCBI Taxonomy" id="749906"/>
    <lineage>
        <taxon>unclassified sequences</taxon>
        <taxon>metagenomes</taxon>
        <taxon>organismal metagenomes</taxon>
    </lineage>
</organism>
<dbReference type="PRINTS" id="PR00738">
    <property type="entry name" value="GLHYDRLASE20"/>
</dbReference>
<dbReference type="GO" id="GO:0005975">
    <property type="term" value="P:carbohydrate metabolic process"/>
    <property type="evidence" value="ECO:0007669"/>
    <property type="project" value="InterPro"/>
</dbReference>
<feature type="domain" description="Beta-hexosaminidase bacterial type N-terminal" evidence="7">
    <location>
        <begin position="3"/>
        <end position="122"/>
    </location>
</feature>
<evidence type="ECO:0000256" key="1">
    <source>
        <dbReference type="ARBA" id="ARBA00001231"/>
    </source>
</evidence>
<dbReference type="Pfam" id="PF00728">
    <property type="entry name" value="Glyco_hydro_20"/>
    <property type="match status" value="1"/>
</dbReference>
<dbReference type="Gene3D" id="3.20.20.80">
    <property type="entry name" value="Glycosidases"/>
    <property type="match status" value="1"/>
</dbReference>
<dbReference type="GO" id="GO:0016020">
    <property type="term" value="C:membrane"/>
    <property type="evidence" value="ECO:0007669"/>
    <property type="project" value="TreeGrafter"/>
</dbReference>
<evidence type="ECO:0000256" key="4">
    <source>
        <dbReference type="ARBA" id="ARBA00022801"/>
    </source>
</evidence>
<proteinExistence type="inferred from homology"/>
<evidence type="ECO:0000313" key="8">
    <source>
        <dbReference type="EMBL" id="EJX04932.1"/>
    </source>
</evidence>
<dbReference type="Gene3D" id="3.30.379.10">
    <property type="entry name" value="Chitobiase/beta-hexosaminidase domain 2-like"/>
    <property type="match status" value="1"/>
</dbReference>
<comment type="similarity">
    <text evidence="2">Belongs to the glycosyl hydrolase 20 family.</text>
</comment>
<accession>J9GC65</accession>
<evidence type="ECO:0000259" key="7">
    <source>
        <dbReference type="Pfam" id="PF02838"/>
    </source>
</evidence>
<dbReference type="PANTHER" id="PTHR22600:SF57">
    <property type="entry name" value="BETA-N-ACETYLHEXOSAMINIDASE"/>
    <property type="match status" value="1"/>
</dbReference>
<dbReference type="EC" id="3.2.1.52" evidence="3"/>
<dbReference type="GO" id="GO:0004563">
    <property type="term" value="F:beta-N-acetylhexosaminidase activity"/>
    <property type="evidence" value="ECO:0007669"/>
    <property type="project" value="UniProtKB-EC"/>
</dbReference>
<dbReference type="PANTHER" id="PTHR22600">
    <property type="entry name" value="BETA-HEXOSAMINIDASE"/>
    <property type="match status" value="1"/>
</dbReference>
<dbReference type="Pfam" id="PF02838">
    <property type="entry name" value="Glyco_hydro_20b"/>
    <property type="match status" value="1"/>
</dbReference>